<gene>
    <name evidence="8" type="ORF">DWY69_06535</name>
</gene>
<dbReference type="GO" id="GO:0004065">
    <property type="term" value="F:arylsulfatase activity"/>
    <property type="evidence" value="ECO:0007669"/>
    <property type="project" value="TreeGrafter"/>
</dbReference>
<evidence type="ECO:0000256" key="6">
    <source>
        <dbReference type="ARBA" id="ARBA00022837"/>
    </source>
</evidence>
<keyword evidence="6" id="KW-0106">Calcium</keyword>
<evidence type="ECO:0000313" key="8">
    <source>
        <dbReference type="EMBL" id="RGE73134.1"/>
    </source>
</evidence>
<reference evidence="8 9" key="1">
    <citation type="submission" date="2018-08" db="EMBL/GenBank/DDBJ databases">
        <title>A genome reference for cultivated species of the human gut microbiota.</title>
        <authorList>
            <person name="Zou Y."/>
            <person name="Xue W."/>
            <person name="Luo G."/>
        </authorList>
    </citation>
    <scope>NUCLEOTIDE SEQUENCE [LARGE SCALE GENOMIC DNA]</scope>
    <source>
        <strain evidence="8 9">AF26-4BH</strain>
    </source>
</reference>
<proteinExistence type="inferred from homology"/>
<dbReference type="InterPro" id="IPR050738">
    <property type="entry name" value="Sulfatase"/>
</dbReference>
<dbReference type="Gene3D" id="3.40.720.10">
    <property type="entry name" value="Alkaline Phosphatase, subunit A"/>
    <property type="match status" value="1"/>
</dbReference>
<dbReference type="GO" id="GO:0046872">
    <property type="term" value="F:metal ion binding"/>
    <property type="evidence" value="ECO:0007669"/>
    <property type="project" value="UniProtKB-KW"/>
</dbReference>
<comment type="cofactor">
    <cofactor evidence="1">
        <name>Ca(2+)</name>
        <dbReference type="ChEBI" id="CHEBI:29108"/>
    </cofactor>
</comment>
<dbReference type="Proteomes" id="UP000261166">
    <property type="component" value="Unassembled WGS sequence"/>
</dbReference>
<protein>
    <submittedName>
        <fullName evidence="8">DUF4976 domain-containing protein</fullName>
    </submittedName>
</protein>
<evidence type="ECO:0000256" key="4">
    <source>
        <dbReference type="ARBA" id="ARBA00022729"/>
    </source>
</evidence>
<evidence type="ECO:0000256" key="2">
    <source>
        <dbReference type="ARBA" id="ARBA00008779"/>
    </source>
</evidence>
<evidence type="ECO:0000313" key="9">
    <source>
        <dbReference type="Proteomes" id="UP000261166"/>
    </source>
</evidence>
<keyword evidence="4" id="KW-0732">Signal</keyword>
<dbReference type="InterPro" id="IPR000917">
    <property type="entry name" value="Sulfatase_N"/>
</dbReference>
<comment type="caution">
    <text evidence="8">The sequence shown here is derived from an EMBL/GenBank/DDBJ whole genome shotgun (WGS) entry which is preliminary data.</text>
</comment>
<comment type="similarity">
    <text evidence="2">Belongs to the sulfatase family.</text>
</comment>
<organism evidence="8 9">
    <name type="scientific">Eisenbergiella massiliensis</name>
    <dbReference type="NCBI Taxonomy" id="1720294"/>
    <lineage>
        <taxon>Bacteria</taxon>
        <taxon>Bacillati</taxon>
        <taxon>Bacillota</taxon>
        <taxon>Clostridia</taxon>
        <taxon>Lachnospirales</taxon>
        <taxon>Lachnospiraceae</taxon>
        <taxon>Eisenbergiella</taxon>
    </lineage>
</organism>
<dbReference type="AlphaFoldDB" id="A0A3E3J1C7"/>
<sequence length="467" mass="53402">MQKPNILFLLADDQRHRTIHALGNKEILTPNLDRLVHQGCSFTNAHIMGGTNGAVCMPSRAMLFTGRTLFHIENEGQNIPPEHTTLGEAFKNEGYSTCGIGKWHNGTQSYARSFTCGGNIFFGGMWDHWNVPVCDYHEDGEYNHMIRYTSNFYYGNQTMEMHCDRISAGVHSTELMASEAIRYLENYTEEKPFYLQVSFLAPHDPRTMPDKYKNMYRPDELTLPPDFSEEFDVDFGIGSMRDEVLAGYPRSESEIRQHLADYYAMISHLDDAVGRILSALERSGKLENTIIVYAADNGLAVGSHGFMGKQNLYEDSVRVPLIISGSGIPEGKTMDQYVYLSDIFPTLCQLCDVEIPASVEGKSMLPVIENGQAIHDSLYLAYEGKVRAVKKAPYKLIEYRTDKMCRTQLFDMEKDPYEQDDLSEEEGLAEVRRSLALLLEDYNEKLDDCRHRIGREFWKNYRKTEER</sequence>
<dbReference type="PROSITE" id="PS00149">
    <property type="entry name" value="SULFATASE_2"/>
    <property type="match status" value="1"/>
</dbReference>
<dbReference type="InterPro" id="IPR024607">
    <property type="entry name" value="Sulfatase_CS"/>
</dbReference>
<accession>A0A3E3J1C7</accession>
<evidence type="ECO:0000256" key="1">
    <source>
        <dbReference type="ARBA" id="ARBA00001913"/>
    </source>
</evidence>
<evidence type="ECO:0000256" key="3">
    <source>
        <dbReference type="ARBA" id="ARBA00022723"/>
    </source>
</evidence>
<evidence type="ECO:0000256" key="5">
    <source>
        <dbReference type="ARBA" id="ARBA00022801"/>
    </source>
</evidence>
<keyword evidence="3" id="KW-0479">Metal-binding</keyword>
<dbReference type="EMBL" id="QVLU01000004">
    <property type="protein sequence ID" value="RGE73134.1"/>
    <property type="molecule type" value="Genomic_DNA"/>
</dbReference>
<feature type="domain" description="Sulfatase N-terminal" evidence="7">
    <location>
        <begin position="4"/>
        <end position="352"/>
    </location>
</feature>
<dbReference type="PANTHER" id="PTHR42693:SF42">
    <property type="entry name" value="ARYLSULFATASE G"/>
    <property type="match status" value="1"/>
</dbReference>
<dbReference type="Pfam" id="PF00884">
    <property type="entry name" value="Sulfatase"/>
    <property type="match status" value="1"/>
</dbReference>
<dbReference type="InterPro" id="IPR017850">
    <property type="entry name" value="Alkaline_phosphatase_core_sf"/>
</dbReference>
<dbReference type="SUPFAM" id="SSF53649">
    <property type="entry name" value="Alkaline phosphatase-like"/>
    <property type="match status" value="1"/>
</dbReference>
<dbReference type="PANTHER" id="PTHR42693">
    <property type="entry name" value="ARYLSULFATASE FAMILY MEMBER"/>
    <property type="match status" value="1"/>
</dbReference>
<evidence type="ECO:0000259" key="7">
    <source>
        <dbReference type="Pfam" id="PF00884"/>
    </source>
</evidence>
<dbReference type="RefSeq" id="WP_025488199.1">
    <property type="nucleotide sequence ID" value="NZ_CALBAU010000270.1"/>
</dbReference>
<dbReference type="CDD" id="cd16155">
    <property type="entry name" value="sulfatase_like"/>
    <property type="match status" value="1"/>
</dbReference>
<dbReference type="OrthoDB" id="279611at2"/>
<name>A0A3E3J1C7_9FIRM</name>
<keyword evidence="5" id="KW-0378">Hydrolase</keyword>